<dbReference type="GO" id="GO:0016787">
    <property type="term" value="F:hydrolase activity"/>
    <property type="evidence" value="ECO:0007669"/>
    <property type="project" value="UniProtKB-KW"/>
</dbReference>
<proteinExistence type="predicted"/>
<dbReference type="InterPro" id="IPR023198">
    <property type="entry name" value="PGP-like_dom2"/>
</dbReference>
<dbReference type="PANTHER" id="PTHR43611">
    <property type="entry name" value="ALPHA-D-GLUCOSE 1-PHOSPHATE PHOSPHATASE"/>
    <property type="match status" value="1"/>
</dbReference>
<dbReference type="KEGG" id="cfon:HZU75_01045"/>
<dbReference type="Gene3D" id="1.10.150.240">
    <property type="entry name" value="Putative phosphatase, domain 2"/>
    <property type="match status" value="1"/>
</dbReference>
<dbReference type="EMBL" id="CP058952">
    <property type="protein sequence ID" value="QLI80232.1"/>
    <property type="molecule type" value="Genomic_DNA"/>
</dbReference>
<gene>
    <name evidence="1" type="ORF">HZU75_01045</name>
</gene>
<dbReference type="InterPro" id="IPR023214">
    <property type="entry name" value="HAD_sf"/>
</dbReference>
<organism evidence="1 2">
    <name type="scientific">Chitinibacter fontanus</name>
    <dbReference type="NCBI Taxonomy" id="1737446"/>
    <lineage>
        <taxon>Bacteria</taxon>
        <taxon>Pseudomonadati</taxon>
        <taxon>Pseudomonadota</taxon>
        <taxon>Betaproteobacteria</taxon>
        <taxon>Neisseriales</taxon>
        <taxon>Chitinibacteraceae</taxon>
        <taxon>Chitinibacter</taxon>
    </lineage>
</organism>
<protein>
    <submittedName>
        <fullName evidence="1">HAD hydrolase-like protein</fullName>
    </submittedName>
</protein>
<keyword evidence="2" id="KW-1185">Reference proteome</keyword>
<dbReference type="AlphaFoldDB" id="A0A7D5V821"/>
<dbReference type="Gene3D" id="3.40.50.1000">
    <property type="entry name" value="HAD superfamily/HAD-like"/>
    <property type="match status" value="1"/>
</dbReference>
<dbReference type="Proteomes" id="UP000510822">
    <property type="component" value="Chromosome"/>
</dbReference>
<dbReference type="RefSeq" id="WP_180307377.1">
    <property type="nucleotide sequence ID" value="NZ_CP058952.1"/>
</dbReference>
<dbReference type="SUPFAM" id="SSF56784">
    <property type="entry name" value="HAD-like"/>
    <property type="match status" value="1"/>
</dbReference>
<dbReference type="PANTHER" id="PTHR43611:SF3">
    <property type="entry name" value="FLAVIN MONONUCLEOTIDE HYDROLASE 1, CHLOROPLATIC"/>
    <property type="match status" value="1"/>
</dbReference>
<evidence type="ECO:0000313" key="1">
    <source>
        <dbReference type="EMBL" id="QLI80232.1"/>
    </source>
</evidence>
<reference evidence="1 2" key="1">
    <citation type="journal article" date="2016" name="Int. J. Syst. Evol. Microbiol.">
        <title>Chitinibacter fontanus sp. nov., isolated from a spring.</title>
        <authorList>
            <person name="Sheu S.Y."/>
            <person name="Li Y.S."/>
            <person name="Young C.C."/>
            <person name="Chen W.M."/>
        </authorList>
    </citation>
    <scope>NUCLEOTIDE SEQUENCE [LARGE SCALE GENOMIC DNA]</scope>
    <source>
        <strain evidence="1 2">STM-7</strain>
    </source>
</reference>
<keyword evidence="1" id="KW-0378">Hydrolase</keyword>
<sequence>MQAIIVFDFGGVLFDWNPDYLYQKLIPDAQERAWFLQHVCNGAWNIEQDRGRSTAEAIAIKTAEYPQYATQIAAFYQRWPETLRGLLPEGMALYQALKKAGYPIFGLTNWSAETFPYAWDHYPFLHEITDIVVSGHESIIKPDPAIYQLMYQRILRHHPTAQVSDLIFIDDSLINAQGASQQGWQGIHHTSAANTERILREKGLQF</sequence>
<dbReference type="InterPro" id="IPR036412">
    <property type="entry name" value="HAD-like_sf"/>
</dbReference>
<evidence type="ECO:0000313" key="2">
    <source>
        <dbReference type="Proteomes" id="UP000510822"/>
    </source>
</evidence>
<name>A0A7D5V821_9NEIS</name>
<accession>A0A7D5V821</accession>